<dbReference type="KEGG" id="mrr:Moror_10292"/>
<keyword evidence="2" id="KW-0472">Membrane</keyword>
<feature type="compositionally biased region" description="Basic and acidic residues" evidence="1">
    <location>
        <begin position="668"/>
        <end position="678"/>
    </location>
</feature>
<keyword evidence="4" id="KW-1185">Reference proteome</keyword>
<feature type="transmembrane region" description="Helical" evidence="2">
    <location>
        <begin position="153"/>
        <end position="175"/>
    </location>
</feature>
<organism evidence="3 4">
    <name type="scientific">Moniliophthora roreri (strain MCA 2997)</name>
    <name type="common">Cocoa frosty pod rot fungus</name>
    <name type="synonym">Crinipellis roreri</name>
    <dbReference type="NCBI Taxonomy" id="1381753"/>
    <lineage>
        <taxon>Eukaryota</taxon>
        <taxon>Fungi</taxon>
        <taxon>Dikarya</taxon>
        <taxon>Basidiomycota</taxon>
        <taxon>Agaricomycotina</taxon>
        <taxon>Agaricomycetes</taxon>
        <taxon>Agaricomycetidae</taxon>
        <taxon>Agaricales</taxon>
        <taxon>Marasmiineae</taxon>
        <taxon>Marasmiaceae</taxon>
        <taxon>Moniliophthora</taxon>
    </lineage>
</organism>
<sequence length="678" mass="72497">MSSVTIASGIAGHSIFFAVPLFALVLSILYRRTRIFILLITVTSILAGVPLPLTSTLVWTLQACLAVYLATTHRIYIASLGALVLAGTILGLIPSVNPVLSPLFFVLEATASIPLICYAFLADDADNVPNPVLLASQILSLFAGILHICRIDAVFLLIANTLLVLSIGCLFVAFMRQPQPTEMTIPTTIPVNNAFTASTSTTRLTFPDTTLATNPAPVRLFTVNHHHSRPKPNIIIPPPSSVPGSTLTSVGMETLTGGTLTGTGTGMSQAKGAHTSSCTSTLTSTASTASPVSPTSPISFSSSTASTLITPENPRPLPTTPTPIKRRHSFDADVASIESFASPGVFDIDVDMCAGVAMRRKRSFYDEQELELDFFASPVLQRQRQKKSSCEGSPMPPSPTISRTSTFVADNDDSPTKSVHFRVDSSPTTSRTSIHTANTAVPVASSTNTNVTATITRPHAHAHPPSAYNYFPAPSTPPLPRLRPHPLRRDRKPGSTLRLSSFFTRNGNGSGRWSAFERLRDSSSLEGDVPPQTRRPSTANGKDKDKEEEKEWRDDPDPFAAVPKRVTVVSREGGGVEMGVSAGTRMSAWGRLVLPAPAPTANTSPTSKSPHSRSPVPNRNPNTNATPLPPTPTSPIEPVAVEDALLAQKLLKKLEGRRSMSFLAGTGKNKEREREGTV</sequence>
<accession>V2WYP7</accession>
<evidence type="ECO:0000313" key="3">
    <source>
        <dbReference type="EMBL" id="ESK92008.1"/>
    </source>
</evidence>
<feature type="transmembrane region" description="Helical" evidence="2">
    <location>
        <begin position="128"/>
        <end position="146"/>
    </location>
</feature>
<feature type="transmembrane region" description="Helical" evidence="2">
    <location>
        <begin position="75"/>
        <end position="96"/>
    </location>
</feature>
<feature type="transmembrane region" description="Helical" evidence="2">
    <location>
        <begin position="6"/>
        <end position="29"/>
    </location>
</feature>
<proteinExistence type="predicted"/>
<dbReference type="EMBL" id="AWSO01000305">
    <property type="protein sequence ID" value="ESK92008.1"/>
    <property type="molecule type" value="Genomic_DNA"/>
</dbReference>
<name>V2WYP7_MONRO</name>
<feature type="compositionally biased region" description="Low complexity" evidence="1">
    <location>
        <begin position="599"/>
        <end position="626"/>
    </location>
</feature>
<feature type="region of interest" description="Disordered" evidence="1">
    <location>
        <begin position="656"/>
        <end position="678"/>
    </location>
</feature>
<dbReference type="Proteomes" id="UP000017559">
    <property type="component" value="Unassembled WGS sequence"/>
</dbReference>
<evidence type="ECO:0000256" key="2">
    <source>
        <dbReference type="SAM" id="Phobius"/>
    </source>
</evidence>
<feature type="region of interest" description="Disordered" evidence="1">
    <location>
        <begin position="284"/>
        <end position="324"/>
    </location>
</feature>
<keyword evidence="2" id="KW-1133">Transmembrane helix</keyword>
<feature type="region of interest" description="Disordered" evidence="1">
    <location>
        <begin position="459"/>
        <end position="504"/>
    </location>
</feature>
<feature type="region of interest" description="Disordered" evidence="1">
    <location>
        <begin position="593"/>
        <end position="640"/>
    </location>
</feature>
<evidence type="ECO:0000256" key="1">
    <source>
        <dbReference type="SAM" id="MobiDB-lite"/>
    </source>
</evidence>
<comment type="caution">
    <text evidence="3">The sequence shown here is derived from an EMBL/GenBank/DDBJ whole genome shotgun (WGS) entry which is preliminary data.</text>
</comment>
<feature type="compositionally biased region" description="Low complexity" evidence="1">
    <location>
        <begin position="284"/>
        <end position="307"/>
    </location>
</feature>
<feature type="region of interest" description="Disordered" evidence="1">
    <location>
        <begin position="381"/>
        <end position="433"/>
    </location>
</feature>
<reference evidence="3 4" key="1">
    <citation type="journal article" date="2014" name="BMC Genomics">
        <title>Genome and secretome analysis of the hemibiotrophic fungal pathogen, Moniliophthora roreri, which causes frosty pod rot disease of cacao: mechanisms of the biotrophic and necrotrophic phases.</title>
        <authorList>
            <person name="Meinhardt L.W."/>
            <person name="Costa G.G.L."/>
            <person name="Thomazella D.P.T."/>
            <person name="Teixeira P.J.P.L."/>
            <person name="Carazzolle M.F."/>
            <person name="Schuster S.C."/>
            <person name="Carlson J.E."/>
            <person name="Guiltinan M.J."/>
            <person name="Mieczkowski P."/>
            <person name="Farmer A."/>
            <person name="Ramaraj T."/>
            <person name="Crozier J."/>
            <person name="Davis R.E."/>
            <person name="Shao J."/>
            <person name="Melnick R.L."/>
            <person name="Pereira G.A.G."/>
            <person name="Bailey B.A."/>
        </authorList>
    </citation>
    <scope>NUCLEOTIDE SEQUENCE [LARGE SCALE GENOMIC DNA]</scope>
    <source>
        <strain evidence="3 4">MCA 2997</strain>
    </source>
</reference>
<feature type="transmembrane region" description="Helical" evidence="2">
    <location>
        <begin position="36"/>
        <end position="69"/>
    </location>
</feature>
<protein>
    <submittedName>
        <fullName evidence="3">Uncharacterized protein</fullName>
    </submittedName>
</protein>
<dbReference type="HOGENOM" id="CLU_405479_0_0_1"/>
<dbReference type="AlphaFoldDB" id="V2WYP7"/>
<feature type="region of interest" description="Disordered" evidence="1">
    <location>
        <begin position="521"/>
        <end position="566"/>
    </location>
</feature>
<evidence type="ECO:0000313" key="4">
    <source>
        <dbReference type="Proteomes" id="UP000017559"/>
    </source>
</evidence>
<gene>
    <name evidence="3" type="ORF">Moror_10292</name>
</gene>
<feature type="transmembrane region" description="Helical" evidence="2">
    <location>
        <begin position="103"/>
        <end position="122"/>
    </location>
</feature>
<feature type="compositionally biased region" description="Basic residues" evidence="1">
    <location>
        <begin position="482"/>
        <end position="491"/>
    </location>
</feature>
<feature type="compositionally biased region" description="Basic and acidic residues" evidence="1">
    <location>
        <begin position="541"/>
        <end position="556"/>
    </location>
</feature>
<keyword evidence="2" id="KW-0812">Transmembrane</keyword>